<feature type="transmembrane region" description="Helical" evidence="1">
    <location>
        <begin position="421"/>
        <end position="439"/>
    </location>
</feature>
<proteinExistence type="predicted"/>
<dbReference type="Proteomes" id="UP000367750">
    <property type="component" value="Unassembled WGS sequence"/>
</dbReference>
<gene>
    <name evidence="2" type="ORF">F4V43_17285</name>
</gene>
<evidence type="ECO:0000313" key="3">
    <source>
        <dbReference type="Proteomes" id="UP000367750"/>
    </source>
</evidence>
<reference evidence="2 3" key="1">
    <citation type="submission" date="2019-09" db="EMBL/GenBank/DDBJ databases">
        <title>Bacillus ochoae sp. nov., Paenibacillus whitsoniae sp. nov., Paenibacillus spiritus sp. nov. Isolated from the Mars Exploration Rover during spacecraft assembly.</title>
        <authorList>
            <person name="Seuylemezian A."/>
            <person name="Vaishampayan P."/>
        </authorList>
    </citation>
    <scope>NUCLEOTIDE SEQUENCE [LARGE SCALE GENOMIC DNA]</scope>
    <source>
        <strain evidence="2 3">MER_111</strain>
    </source>
</reference>
<feature type="transmembrane region" description="Helical" evidence="1">
    <location>
        <begin position="15"/>
        <end position="32"/>
    </location>
</feature>
<dbReference type="OrthoDB" id="3805529at2"/>
<dbReference type="EMBL" id="VYKK01000028">
    <property type="protein sequence ID" value="KAA8998005.1"/>
    <property type="molecule type" value="Genomic_DNA"/>
</dbReference>
<feature type="transmembrane region" description="Helical" evidence="1">
    <location>
        <begin position="620"/>
        <end position="640"/>
    </location>
</feature>
<feature type="transmembrane region" description="Helical" evidence="1">
    <location>
        <begin position="549"/>
        <end position="566"/>
    </location>
</feature>
<comment type="caution">
    <text evidence="2">The sequence shown here is derived from an EMBL/GenBank/DDBJ whole genome shotgun (WGS) entry which is preliminary data.</text>
</comment>
<keyword evidence="1" id="KW-0472">Membrane</keyword>
<dbReference type="InterPro" id="IPR043748">
    <property type="entry name" value="DUF5693"/>
</dbReference>
<evidence type="ECO:0000256" key="1">
    <source>
        <dbReference type="SAM" id="Phobius"/>
    </source>
</evidence>
<feature type="transmembrane region" description="Helical" evidence="1">
    <location>
        <begin position="476"/>
        <end position="497"/>
    </location>
</feature>
<dbReference type="AlphaFoldDB" id="A0A5J5FW29"/>
<protein>
    <submittedName>
        <fullName evidence="2">Uncharacterized protein</fullName>
    </submittedName>
</protein>
<organism evidence="2 3">
    <name type="scientific">Paenibacillus spiritus</name>
    <dbReference type="NCBI Taxonomy" id="2496557"/>
    <lineage>
        <taxon>Bacteria</taxon>
        <taxon>Bacillati</taxon>
        <taxon>Bacillota</taxon>
        <taxon>Bacilli</taxon>
        <taxon>Bacillales</taxon>
        <taxon>Paenibacillaceae</taxon>
        <taxon>Paenibacillus</taxon>
    </lineage>
</organism>
<keyword evidence="1" id="KW-0812">Transmembrane</keyword>
<keyword evidence="1" id="KW-1133">Transmembrane helix</keyword>
<feature type="transmembrane region" description="Helical" evidence="1">
    <location>
        <begin position="371"/>
        <end position="391"/>
    </location>
</feature>
<evidence type="ECO:0000313" key="2">
    <source>
        <dbReference type="EMBL" id="KAA8998005.1"/>
    </source>
</evidence>
<dbReference type="RefSeq" id="WP_150459504.1">
    <property type="nucleotide sequence ID" value="NZ_VYKK01000028.1"/>
</dbReference>
<accession>A0A5J5FW29</accession>
<sequence length="685" mass="75630">MLQKWQQWNIASRKWLWILVIIGVISALFVANDRLKTERSSKTVEFVFDYRDLTEAASYRANPQDYAAEQLDRLKAAGVGSVAVYESTLEDYRKARRAMFWGAQDIANLTDSVIPENENYTYVLFTSAANYDALASGIRDTFERLDIPVTNWTFRGQRGLIIRTPLEDALLKPIAPDPVTLEMLHQKGFRIVPRMVDSLPYDEASMEKLFDLYQSLGVTRVLFEGESVKGFNDDQDQGSLAAFGNLLKKHGIGIAAIENIKQQQKGFSKLAYRLDYNVVRLYSLSEKDSSISAQTIADRFALATKDRNIRMLYLNTAPARNTAKAQVTDSIDNLIKSLEGPDGAIAKIEGNGFTIGPATAFDVADSSLQRYFKLVAVIGAVALIALMISYFVPWLTLPAWALGLVGSAGLYVLKPVLFEQALALLAAISAPTVAVVLAIRRLNRMGPPLVRKDGTGARISSSFAAESPLQRLGRTLALYVQTAVISLCAVPFVIALLNNITYSLVLNQFRGVSLLHLAPIALVALYALLYRGEFVLNQTGRLLRTPINLAMVLAVGVLGIIGMYYLSRTGNSGSASSVELSFRTFMENTFGVRPRSKEFLLAHPFFILGGFLALKYRNAIFLMVVAVIGQLSMVDTFAHIHSPIKISIVRDLLGLGLGLVLGLVLVLAWQIVEGCWRKWSPLLTR</sequence>
<feature type="transmembrane region" description="Helical" evidence="1">
    <location>
        <begin position="652"/>
        <end position="672"/>
    </location>
</feature>
<dbReference type="Pfam" id="PF18949">
    <property type="entry name" value="DUF5693"/>
    <property type="match status" value="1"/>
</dbReference>
<keyword evidence="3" id="KW-1185">Reference proteome</keyword>
<name>A0A5J5FW29_9BACL</name>
<feature type="transmembrane region" description="Helical" evidence="1">
    <location>
        <begin position="509"/>
        <end position="529"/>
    </location>
</feature>